<reference evidence="2" key="1">
    <citation type="submission" date="2021-01" db="EMBL/GenBank/DDBJ databases">
        <title>Whole genome shotgun sequence of Rhizocola hellebori NBRC 109834.</title>
        <authorList>
            <person name="Komaki H."/>
            <person name="Tamura T."/>
        </authorList>
    </citation>
    <scope>NUCLEOTIDE SEQUENCE</scope>
    <source>
        <strain evidence="2">NBRC 109834</strain>
    </source>
</reference>
<accession>A0A8J3QF62</accession>
<evidence type="ECO:0000313" key="3">
    <source>
        <dbReference type="Proteomes" id="UP000612899"/>
    </source>
</evidence>
<dbReference type="EMBL" id="BONY01000052">
    <property type="protein sequence ID" value="GIH08599.1"/>
    <property type="molecule type" value="Genomic_DNA"/>
</dbReference>
<organism evidence="2 3">
    <name type="scientific">Rhizocola hellebori</name>
    <dbReference type="NCBI Taxonomy" id="1392758"/>
    <lineage>
        <taxon>Bacteria</taxon>
        <taxon>Bacillati</taxon>
        <taxon>Actinomycetota</taxon>
        <taxon>Actinomycetes</taxon>
        <taxon>Micromonosporales</taxon>
        <taxon>Micromonosporaceae</taxon>
        <taxon>Rhizocola</taxon>
    </lineage>
</organism>
<sequence length="110" mass="11772">MTGDFGGAAGPHHVFHPLRQQGDGVFGHRPTLAGLAHPIHYLQSTEGLGDTAALDDREHRFLNRGEPFSALGAVPPAPDQRAIIGFARVDDPGIRMAAVWAPHVTPTLRL</sequence>
<gene>
    <name evidence="2" type="ORF">Rhe02_66660</name>
</gene>
<comment type="caution">
    <text evidence="2">The sequence shown here is derived from an EMBL/GenBank/DDBJ whole genome shotgun (WGS) entry which is preliminary data.</text>
</comment>
<protein>
    <submittedName>
        <fullName evidence="2">Uncharacterized protein</fullName>
    </submittedName>
</protein>
<evidence type="ECO:0000256" key="1">
    <source>
        <dbReference type="SAM" id="MobiDB-lite"/>
    </source>
</evidence>
<dbReference type="AlphaFoldDB" id="A0A8J3QF62"/>
<dbReference type="Proteomes" id="UP000612899">
    <property type="component" value="Unassembled WGS sequence"/>
</dbReference>
<keyword evidence="3" id="KW-1185">Reference proteome</keyword>
<proteinExistence type="predicted"/>
<evidence type="ECO:0000313" key="2">
    <source>
        <dbReference type="EMBL" id="GIH08599.1"/>
    </source>
</evidence>
<name>A0A8J3QF62_9ACTN</name>
<feature type="region of interest" description="Disordered" evidence="1">
    <location>
        <begin position="1"/>
        <end position="21"/>
    </location>
</feature>